<feature type="domain" description="Glycoside hydrolase family 2 catalytic" evidence="2">
    <location>
        <begin position="75"/>
        <end position="186"/>
    </location>
</feature>
<accession>A0ABR2HXH2</accession>
<dbReference type="InterPro" id="IPR051913">
    <property type="entry name" value="GH2_Domain-Containing"/>
</dbReference>
<gene>
    <name evidence="3" type="ORF">M9Y10_016254</name>
</gene>
<dbReference type="EMBL" id="JAPFFF010000021">
    <property type="protein sequence ID" value="KAK8853711.1"/>
    <property type="molecule type" value="Genomic_DNA"/>
</dbReference>
<organism evidence="3 4">
    <name type="scientific">Tritrichomonas musculus</name>
    <dbReference type="NCBI Taxonomy" id="1915356"/>
    <lineage>
        <taxon>Eukaryota</taxon>
        <taxon>Metamonada</taxon>
        <taxon>Parabasalia</taxon>
        <taxon>Tritrichomonadida</taxon>
        <taxon>Tritrichomonadidae</taxon>
        <taxon>Tritrichomonas</taxon>
    </lineage>
</organism>
<protein>
    <recommendedName>
        <fullName evidence="5">Glycoside hydrolase family 2 catalytic domain-containing protein</fullName>
    </recommendedName>
</protein>
<dbReference type="Pfam" id="PF00703">
    <property type="entry name" value="Glyco_hydro_2"/>
    <property type="match status" value="1"/>
</dbReference>
<dbReference type="InterPro" id="IPR017853">
    <property type="entry name" value="GH"/>
</dbReference>
<evidence type="ECO:0000313" key="3">
    <source>
        <dbReference type="EMBL" id="KAK8853711.1"/>
    </source>
</evidence>
<dbReference type="InterPro" id="IPR006103">
    <property type="entry name" value="Glyco_hydro_2_cat"/>
</dbReference>
<dbReference type="SUPFAM" id="SSF49303">
    <property type="entry name" value="beta-Galactosidase/glucuronidase domain"/>
    <property type="match status" value="1"/>
</dbReference>
<dbReference type="PANTHER" id="PTHR42732">
    <property type="entry name" value="BETA-GALACTOSIDASE"/>
    <property type="match status" value="1"/>
</dbReference>
<dbReference type="InterPro" id="IPR006102">
    <property type="entry name" value="Ig-like_GH2"/>
</dbReference>
<name>A0ABR2HXH2_9EUKA</name>
<evidence type="ECO:0000313" key="4">
    <source>
        <dbReference type="Proteomes" id="UP001470230"/>
    </source>
</evidence>
<sequence length="384" mass="43447">MQNARLWSAETPNLYICRTILKNDQGKEVEKRDVKFSICQIKASPQGIFINGKSTLLRGGCVHLEHLKSRLTTCSDAQRSRSSHNPASSATVEACDEYGVYLIDETCDMWFEAKLAYDYAKDFERRFKDDIRTIVKRDFSHPSVICYSIGNEVSEPRHEKGLKIEKEIVDLFHQLDKTRPVTCGIKKEDQNQAGDFEKGLQPINTSVEFNRLVTELGKGMNLGASKPEADKVSSPAFDMPDIAGYNYGSGRYTIDPIEHPNRAVVGTETFPYEIAQNWELVKKLPHLIGDFMWTSWDYIGEAGIGAWAHTEDGMGFNEKYPWLLADSCAIYIIGNPNAELGYTQVVWHHIKGPYISVQPVNHPDVKMWQAGWRGTNAIPYMELA</sequence>
<dbReference type="PANTHER" id="PTHR42732:SF1">
    <property type="entry name" value="BETA-MANNOSIDASE"/>
    <property type="match status" value="1"/>
</dbReference>
<dbReference type="SUPFAM" id="SSF51445">
    <property type="entry name" value="(Trans)glycosidases"/>
    <property type="match status" value="1"/>
</dbReference>
<evidence type="ECO:0008006" key="5">
    <source>
        <dbReference type="Google" id="ProtNLM"/>
    </source>
</evidence>
<evidence type="ECO:0000259" key="2">
    <source>
        <dbReference type="Pfam" id="PF02836"/>
    </source>
</evidence>
<dbReference type="Proteomes" id="UP001470230">
    <property type="component" value="Unassembled WGS sequence"/>
</dbReference>
<comment type="caution">
    <text evidence="3">The sequence shown here is derived from an EMBL/GenBank/DDBJ whole genome shotgun (WGS) entry which is preliminary data.</text>
</comment>
<dbReference type="Pfam" id="PF02836">
    <property type="entry name" value="Glyco_hydro_2_C"/>
    <property type="match status" value="1"/>
</dbReference>
<proteinExistence type="predicted"/>
<evidence type="ECO:0000259" key="1">
    <source>
        <dbReference type="Pfam" id="PF00703"/>
    </source>
</evidence>
<dbReference type="Gene3D" id="3.20.20.80">
    <property type="entry name" value="Glycosidases"/>
    <property type="match status" value="1"/>
</dbReference>
<dbReference type="InterPro" id="IPR013783">
    <property type="entry name" value="Ig-like_fold"/>
</dbReference>
<dbReference type="Gene3D" id="2.60.40.10">
    <property type="entry name" value="Immunoglobulins"/>
    <property type="match status" value="1"/>
</dbReference>
<dbReference type="InterPro" id="IPR036156">
    <property type="entry name" value="Beta-gal/glucu_dom_sf"/>
</dbReference>
<feature type="domain" description="Glycoside hydrolase family 2 immunoglobulin-like beta-sandwich" evidence="1">
    <location>
        <begin position="2"/>
        <end position="36"/>
    </location>
</feature>
<keyword evidence="4" id="KW-1185">Reference proteome</keyword>
<reference evidence="3 4" key="1">
    <citation type="submission" date="2024-04" db="EMBL/GenBank/DDBJ databases">
        <title>Tritrichomonas musculus Genome.</title>
        <authorList>
            <person name="Alves-Ferreira E."/>
            <person name="Grigg M."/>
            <person name="Lorenzi H."/>
            <person name="Galac M."/>
        </authorList>
    </citation>
    <scope>NUCLEOTIDE SEQUENCE [LARGE SCALE GENOMIC DNA]</scope>
    <source>
        <strain evidence="3 4">EAF2021</strain>
    </source>
</reference>